<name>A0AAE0WME2_9PEZI</name>
<proteinExistence type="predicted"/>
<protein>
    <submittedName>
        <fullName evidence="2">Uncharacterized protein</fullName>
    </submittedName>
</protein>
<evidence type="ECO:0000313" key="2">
    <source>
        <dbReference type="EMBL" id="KAK3674362.1"/>
    </source>
</evidence>
<comment type="caution">
    <text evidence="2">The sequence shown here is derived from an EMBL/GenBank/DDBJ whole genome shotgun (WGS) entry which is preliminary data.</text>
</comment>
<sequence length="416" mass="46034">MATLQEMIEALALNLPNVALPDEQHIMPETNQAISGAQDTSPGHEKRPLTLTDLPAELRDRIYELALYHHENAGVVSLPATTPHAATRKLSIAGLWQDVVCPAPSALQGADPTTFLQQAIAAKLLTQAEVDRYSNVNDVRLRDARLANLILMAKKRSRGRGWHPMFLFYDSNGIMHLPTGHICIYQCLLQPSLTRVNRAVREEALSVFYSCNAFEIRSLQANIEQAVRWWRGVGDSNLRSMNSLLLCLKPSVELHFQTTEYDGLRVRLEVRKQDGSAFKVLLVEGKVQLWIGSPGMTAAGDRARRRGAGTVDDHSDQDTDEDSGAENSTVIVGTNREDIGTIAGNENGEQNTYPTARELSRAKDFNPHIVAAYVRIVEPFVEGGLCVQTIEQAMADLIDGWSIHGRQARVVRSFHG</sequence>
<evidence type="ECO:0000313" key="3">
    <source>
        <dbReference type="Proteomes" id="UP001274830"/>
    </source>
</evidence>
<organism evidence="2 3">
    <name type="scientific">Recurvomyces mirabilis</name>
    <dbReference type="NCBI Taxonomy" id="574656"/>
    <lineage>
        <taxon>Eukaryota</taxon>
        <taxon>Fungi</taxon>
        <taxon>Dikarya</taxon>
        <taxon>Ascomycota</taxon>
        <taxon>Pezizomycotina</taxon>
        <taxon>Dothideomycetes</taxon>
        <taxon>Dothideomycetidae</taxon>
        <taxon>Mycosphaerellales</taxon>
        <taxon>Teratosphaeriaceae</taxon>
        <taxon>Recurvomyces</taxon>
    </lineage>
</organism>
<dbReference type="EMBL" id="JAUTXT010000020">
    <property type="protein sequence ID" value="KAK3674362.1"/>
    <property type="molecule type" value="Genomic_DNA"/>
</dbReference>
<keyword evidence="3" id="KW-1185">Reference proteome</keyword>
<gene>
    <name evidence="2" type="ORF">LTR78_005831</name>
</gene>
<dbReference type="Proteomes" id="UP001274830">
    <property type="component" value="Unassembled WGS sequence"/>
</dbReference>
<dbReference type="PANTHER" id="PTHR42085:SF1">
    <property type="entry name" value="F-BOX DOMAIN-CONTAINING PROTEIN"/>
    <property type="match status" value="1"/>
</dbReference>
<dbReference type="AlphaFoldDB" id="A0AAE0WME2"/>
<evidence type="ECO:0000256" key="1">
    <source>
        <dbReference type="SAM" id="MobiDB-lite"/>
    </source>
</evidence>
<dbReference type="PANTHER" id="PTHR42085">
    <property type="entry name" value="F-BOX DOMAIN-CONTAINING PROTEIN"/>
    <property type="match status" value="1"/>
</dbReference>
<dbReference type="InterPro" id="IPR038883">
    <property type="entry name" value="AN11006-like"/>
</dbReference>
<feature type="region of interest" description="Disordered" evidence="1">
    <location>
        <begin position="298"/>
        <end position="327"/>
    </location>
</feature>
<accession>A0AAE0WME2</accession>
<reference evidence="2" key="1">
    <citation type="submission" date="2023-07" db="EMBL/GenBank/DDBJ databases">
        <title>Black Yeasts Isolated from many extreme environments.</title>
        <authorList>
            <person name="Coleine C."/>
            <person name="Stajich J.E."/>
            <person name="Selbmann L."/>
        </authorList>
    </citation>
    <scope>NUCLEOTIDE SEQUENCE</scope>
    <source>
        <strain evidence="2">CCFEE 5485</strain>
    </source>
</reference>